<proteinExistence type="predicted"/>
<reference evidence="2" key="1">
    <citation type="journal article" date="2018" name="Nat. Microbiol.">
        <title>Leveraging single-cell genomics to expand the fungal tree of life.</title>
        <authorList>
            <person name="Ahrendt S.R."/>
            <person name="Quandt C.A."/>
            <person name="Ciobanu D."/>
            <person name="Clum A."/>
            <person name="Salamov A."/>
            <person name="Andreopoulos B."/>
            <person name="Cheng J.F."/>
            <person name="Woyke T."/>
            <person name="Pelin A."/>
            <person name="Henrissat B."/>
            <person name="Reynolds N.K."/>
            <person name="Benny G.L."/>
            <person name="Smith M.E."/>
            <person name="James T.Y."/>
            <person name="Grigoriev I.V."/>
        </authorList>
    </citation>
    <scope>NUCLEOTIDE SEQUENCE [LARGE SCALE GENOMIC DNA]</scope>
</reference>
<dbReference type="OrthoDB" id="292964at2759"/>
<organism evidence="1 2">
    <name type="scientific">Blyttiomyces helicus</name>
    <dbReference type="NCBI Taxonomy" id="388810"/>
    <lineage>
        <taxon>Eukaryota</taxon>
        <taxon>Fungi</taxon>
        <taxon>Fungi incertae sedis</taxon>
        <taxon>Chytridiomycota</taxon>
        <taxon>Chytridiomycota incertae sedis</taxon>
        <taxon>Chytridiomycetes</taxon>
        <taxon>Chytridiomycetes incertae sedis</taxon>
        <taxon>Blyttiomyces</taxon>
    </lineage>
</organism>
<accession>A0A4P9VXB2</accession>
<dbReference type="Proteomes" id="UP000269721">
    <property type="component" value="Unassembled WGS sequence"/>
</dbReference>
<gene>
    <name evidence="1" type="ORF">BDK51DRAFT_37742</name>
</gene>
<name>A0A4P9VXB2_9FUNG</name>
<protein>
    <submittedName>
        <fullName evidence="1">Uncharacterized protein</fullName>
    </submittedName>
</protein>
<dbReference type="AlphaFoldDB" id="A0A4P9VXB2"/>
<dbReference type="EMBL" id="ML001127">
    <property type="protein sequence ID" value="RKO83535.1"/>
    <property type="molecule type" value="Genomic_DNA"/>
</dbReference>
<evidence type="ECO:0000313" key="1">
    <source>
        <dbReference type="EMBL" id="RKO83535.1"/>
    </source>
</evidence>
<evidence type="ECO:0000313" key="2">
    <source>
        <dbReference type="Proteomes" id="UP000269721"/>
    </source>
</evidence>
<keyword evidence="2" id="KW-1185">Reference proteome</keyword>
<sequence>MDRRWRSPSSMHWSVISDLFEGVLKSTLECLTCRKGKGGWDDIDHTRSVHAPDSLHPNNAKKADALRCYGAAISGFLRGE</sequence>